<reference evidence="3" key="1">
    <citation type="submission" date="2016-10" db="EMBL/GenBank/DDBJ databases">
        <authorList>
            <person name="Varghese N."/>
        </authorList>
    </citation>
    <scope>NUCLEOTIDE SEQUENCE [LARGE SCALE GENOMIC DNA]</scope>
    <source>
        <strain evidence="3">DSM 12489</strain>
    </source>
</reference>
<proteinExistence type="predicted"/>
<dbReference type="AlphaFoldDB" id="A0A1H2V7C2"/>
<evidence type="ECO:0000313" key="3">
    <source>
        <dbReference type="Proteomes" id="UP000182589"/>
    </source>
</evidence>
<gene>
    <name evidence="2" type="ORF">SAMN04489725_1109</name>
</gene>
<dbReference type="GO" id="GO:0003677">
    <property type="term" value="F:DNA binding"/>
    <property type="evidence" value="ECO:0007669"/>
    <property type="project" value="InterPro"/>
</dbReference>
<feature type="domain" description="Resolvase/invertase-type recombinase catalytic" evidence="1">
    <location>
        <begin position="7"/>
        <end position="160"/>
    </location>
</feature>
<dbReference type="InterPro" id="IPR006119">
    <property type="entry name" value="Resolv_N"/>
</dbReference>
<accession>A0A1H2V7C2</accession>
<dbReference type="Pfam" id="PF07508">
    <property type="entry name" value="Recombinase"/>
    <property type="match status" value="1"/>
</dbReference>
<dbReference type="InterPro" id="IPR036162">
    <property type="entry name" value="Resolvase-like_N_sf"/>
</dbReference>
<dbReference type="InterPro" id="IPR038109">
    <property type="entry name" value="DNA_bind_recomb_sf"/>
</dbReference>
<keyword evidence="3" id="KW-1185">Reference proteome</keyword>
<dbReference type="Gene3D" id="3.40.50.1390">
    <property type="entry name" value="Resolvase, N-terminal catalytic domain"/>
    <property type="match status" value="1"/>
</dbReference>
<dbReference type="Pfam" id="PF00239">
    <property type="entry name" value="Resolvase"/>
    <property type="match status" value="1"/>
</dbReference>
<dbReference type="EMBL" id="FNOJ01000010">
    <property type="protein sequence ID" value="SDW63799.1"/>
    <property type="molecule type" value="Genomic_DNA"/>
</dbReference>
<dbReference type="PANTHER" id="PTHR30461">
    <property type="entry name" value="DNA-INVERTASE FROM LAMBDOID PROPHAGE"/>
    <property type="match status" value="1"/>
</dbReference>
<dbReference type="Proteomes" id="UP000182589">
    <property type="component" value="Unassembled WGS sequence"/>
</dbReference>
<sequence length="517" mass="58702">MKQRRNGVAYLRRSSERQRQNHSLEIQRSQVLRCAELNGYEIIEWFIDDAVSAYRKPALKRDAMKALLTTVLEHDAVNGVFFYDESRVSRQMSDFVLQVFNPIKERKPQCEFFNATTGLWDPKSPVVQAQLLMAQYDSTVKSTRAIDAQSMLLHDPRGPRRPGAPAPYGYQWHNGVLVPGETAGVALFIFYLASWGYADAQIAVILNKAGIPSPRSGEWRTSTIDVVLNNPVYCGNLAWNRRKGYSNSARKPIGQYDLFEGQIDAIVPRPLWDIVHELRTVKKETGMKFNTPNLLQGLAHCKKCGVGLLVKDSTPARSSKRYVHYVCPSCGQKIATSKLDEVVLKQIAREWPGRISLFKSQARNTLVRWKKEILVAQRNANAELEEARYQRATLSTSTPYAEKWEQLISLRETASKEKVQRSISLLEEVSALSQNSTFDDWIARFMETDWVNLLSDTERRTFCFFVIQQVDVDFTTVAKVSICFRLSPFVNLAKSIGCLTEFDADTVGEKPNEQQGA</sequence>
<protein>
    <submittedName>
        <fullName evidence="2">Resolvase, N terminal domain</fullName>
    </submittedName>
</protein>
<dbReference type="CDD" id="cd00338">
    <property type="entry name" value="Ser_Recombinase"/>
    <property type="match status" value="1"/>
</dbReference>
<dbReference type="SMART" id="SM00857">
    <property type="entry name" value="Resolvase"/>
    <property type="match status" value="1"/>
</dbReference>
<dbReference type="PANTHER" id="PTHR30461:SF23">
    <property type="entry name" value="DNA RECOMBINASE-RELATED"/>
    <property type="match status" value="1"/>
</dbReference>
<dbReference type="InterPro" id="IPR011109">
    <property type="entry name" value="DNA_bind_recombinase_dom"/>
</dbReference>
<dbReference type="GO" id="GO:0000150">
    <property type="term" value="F:DNA strand exchange activity"/>
    <property type="evidence" value="ECO:0007669"/>
    <property type="project" value="InterPro"/>
</dbReference>
<dbReference type="InterPro" id="IPR050639">
    <property type="entry name" value="SSR_resolvase"/>
</dbReference>
<evidence type="ECO:0000259" key="1">
    <source>
        <dbReference type="SMART" id="SM00857"/>
    </source>
</evidence>
<dbReference type="Gene3D" id="3.90.1750.20">
    <property type="entry name" value="Putative Large Serine Recombinase, Chain B, Domain 2"/>
    <property type="match status" value="1"/>
</dbReference>
<evidence type="ECO:0000313" key="2">
    <source>
        <dbReference type="EMBL" id="SDW63799.1"/>
    </source>
</evidence>
<name>A0A1H2V7C2_9BACL</name>
<organism evidence="2 3">
    <name type="scientific">Alicyclobacillus hesperidum</name>
    <dbReference type="NCBI Taxonomy" id="89784"/>
    <lineage>
        <taxon>Bacteria</taxon>
        <taxon>Bacillati</taxon>
        <taxon>Bacillota</taxon>
        <taxon>Bacilli</taxon>
        <taxon>Bacillales</taxon>
        <taxon>Alicyclobacillaceae</taxon>
        <taxon>Alicyclobacillus</taxon>
    </lineage>
</organism>
<dbReference type="STRING" id="89784.SAMN04489725_1109"/>